<dbReference type="EMBL" id="FQWQ01000001">
    <property type="protein sequence ID" value="SHG94424.1"/>
    <property type="molecule type" value="Genomic_DNA"/>
</dbReference>
<evidence type="ECO:0008006" key="4">
    <source>
        <dbReference type="Google" id="ProtNLM"/>
    </source>
</evidence>
<dbReference type="Proteomes" id="UP000184212">
    <property type="component" value="Unassembled WGS sequence"/>
</dbReference>
<dbReference type="STRING" id="947013.SAMN04488109_2576"/>
<dbReference type="RefSeq" id="WP_073134229.1">
    <property type="nucleotide sequence ID" value="NZ_FQWQ01000001.1"/>
</dbReference>
<feature type="transmembrane region" description="Helical" evidence="1">
    <location>
        <begin position="7"/>
        <end position="28"/>
    </location>
</feature>
<evidence type="ECO:0000256" key="1">
    <source>
        <dbReference type="SAM" id="Phobius"/>
    </source>
</evidence>
<protein>
    <recommendedName>
        <fullName evidence="4">DUF4230 domain-containing protein</fullName>
    </recommendedName>
</protein>
<keyword evidence="1" id="KW-0472">Membrane</keyword>
<organism evidence="2 3">
    <name type="scientific">Chryseolinea serpens</name>
    <dbReference type="NCBI Taxonomy" id="947013"/>
    <lineage>
        <taxon>Bacteria</taxon>
        <taxon>Pseudomonadati</taxon>
        <taxon>Bacteroidota</taxon>
        <taxon>Cytophagia</taxon>
        <taxon>Cytophagales</taxon>
        <taxon>Fulvivirgaceae</taxon>
        <taxon>Chryseolinea</taxon>
    </lineage>
</organism>
<keyword evidence="1" id="KW-0812">Transmembrane</keyword>
<dbReference type="OrthoDB" id="978219at2"/>
<evidence type="ECO:0000313" key="3">
    <source>
        <dbReference type="Proteomes" id="UP000184212"/>
    </source>
</evidence>
<reference evidence="2 3" key="1">
    <citation type="submission" date="2016-11" db="EMBL/GenBank/DDBJ databases">
        <authorList>
            <person name="Jaros S."/>
            <person name="Januszkiewicz K."/>
            <person name="Wedrychowicz H."/>
        </authorList>
    </citation>
    <scope>NUCLEOTIDE SEQUENCE [LARGE SCALE GENOMIC DNA]</scope>
    <source>
        <strain evidence="2 3">DSM 24574</strain>
    </source>
</reference>
<keyword evidence="3" id="KW-1185">Reference proteome</keyword>
<name>A0A1M5NXW7_9BACT</name>
<gene>
    <name evidence="2" type="ORF">SAMN04488109_2576</name>
</gene>
<keyword evidence="1" id="KW-1133">Transmembrane helix</keyword>
<dbReference type="InterPro" id="IPR025324">
    <property type="entry name" value="DUF4230"/>
</dbReference>
<accession>A0A1M5NXW7</accession>
<evidence type="ECO:0000313" key="2">
    <source>
        <dbReference type="EMBL" id="SHG94424.1"/>
    </source>
</evidence>
<proteinExistence type="predicted"/>
<sequence length="216" mass="24239">MFSNRKIILLIVLLITVAITAYVIVVVIPTRLAEKSYAGAKQIGHDIAAAFHVTPEITVNNTVVLQQQTPILEVATLSQKFQHHYAWTNTMLGSTKKIDITGTFEAKAGFDLNKRFSITIDDTKAIVTLPHAQLLSLEPMPDVKFQDEHGLWNWVHQDDRSQAMNAFTRDARAYAEQGTFVSKAQAEMETKLRAILKGHGKDVEIHYVESARIEKL</sequence>
<dbReference type="AlphaFoldDB" id="A0A1M5NXW7"/>
<dbReference type="Pfam" id="PF14014">
    <property type="entry name" value="DUF4230"/>
    <property type="match status" value="1"/>
</dbReference>